<protein>
    <submittedName>
        <fullName evidence="2">GIY-YIG nuclease family protein</fullName>
    </submittedName>
</protein>
<name>A0A951PIZ2_9CYAN</name>
<dbReference type="PROSITE" id="PS50164">
    <property type="entry name" value="GIY_YIG"/>
    <property type="match status" value="1"/>
</dbReference>
<evidence type="ECO:0000313" key="3">
    <source>
        <dbReference type="Proteomes" id="UP000753908"/>
    </source>
</evidence>
<proteinExistence type="predicted"/>
<feature type="domain" description="GIY-YIG" evidence="1">
    <location>
        <begin position="19"/>
        <end position="95"/>
    </location>
</feature>
<dbReference type="Gene3D" id="3.40.1440.10">
    <property type="entry name" value="GIY-YIG endonuclease"/>
    <property type="match status" value="1"/>
</dbReference>
<dbReference type="AlphaFoldDB" id="A0A951PIZ2"/>
<dbReference type="Proteomes" id="UP000753908">
    <property type="component" value="Unassembled WGS sequence"/>
</dbReference>
<dbReference type="InterPro" id="IPR035901">
    <property type="entry name" value="GIY-YIG_endonuc_sf"/>
</dbReference>
<sequence>MKWKAWSSLPLTQREQLPTKPGIYVVVDTEEQVWYVGQSVNLNARWKARGHHRYQQLSRTNNKRLYKIYWQFFPSEQLNEKEQLYIDLFKPHLNYSRVKTYARKATQPDEELSRLLKVLNKKTMLFPDVRSVVIGYYTEIDEDEEGKLKEYTCIVTAVNVNDHDGLILNSYSKSHSKKGKNLKGYWYTYESTCGSAHPDIKPALRELQENKVPINRGQS</sequence>
<accession>A0A951PIZ2</accession>
<organism evidence="2 3">
    <name type="scientific">Symplocastrum torsivum CPER-KK1</name>
    <dbReference type="NCBI Taxonomy" id="450513"/>
    <lineage>
        <taxon>Bacteria</taxon>
        <taxon>Bacillati</taxon>
        <taxon>Cyanobacteriota</taxon>
        <taxon>Cyanophyceae</taxon>
        <taxon>Oscillatoriophycideae</taxon>
        <taxon>Oscillatoriales</taxon>
        <taxon>Microcoleaceae</taxon>
        <taxon>Symplocastrum</taxon>
    </lineage>
</organism>
<dbReference type="CDD" id="cd00719">
    <property type="entry name" value="GIY-YIG_SF"/>
    <property type="match status" value="1"/>
</dbReference>
<dbReference type="SMART" id="SM00465">
    <property type="entry name" value="GIYc"/>
    <property type="match status" value="1"/>
</dbReference>
<evidence type="ECO:0000259" key="1">
    <source>
        <dbReference type="PROSITE" id="PS50164"/>
    </source>
</evidence>
<evidence type="ECO:0000313" key="2">
    <source>
        <dbReference type="EMBL" id="MBW4544820.1"/>
    </source>
</evidence>
<reference evidence="2" key="2">
    <citation type="journal article" date="2022" name="Microbiol. Resour. Announc.">
        <title>Metagenome Sequencing to Explore Phylogenomics of Terrestrial Cyanobacteria.</title>
        <authorList>
            <person name="Ward R.D."/>
            <person name="Stajich J.E."/>
            <person name="Johansen J.R."/>
            <person name="Huntemann M."/>
            <person name="Clum A."/>
            <person name="Foster B."/>
            <person name="Foster B."/>
            <person name="Roux S."/>
            <person name="Palaniappan K."/>
            <person name="Varghese N."/>
            <person name="Mukherjee S."/>
            <person name="Reddy T.B.K."/>
            <person name="Daum C."/>
            <person name="Copeland A."/>
            <person name="Chen I.A."/>
            <person name="Ivanova N.N."/>
            <person name="Kyrpides N.C."/>
            <person name="Shapiro N."/>
            <person name="Eloe-Fadrosh E.A."/>
            <person name="Pietrasiak N."/>
        </authorList>
    </citation>
    <scope>NUCLEOTIDE SEQUENCE</scope>
    <source>
        <strain evidence="2">CPER-KK1</strain>
    </source>
</reference>
<dbReference type="EMBL" id="JAHHIF010000011">
    <property type="protein sequence ID" value="MBW4544820.1"/>
    <property type="molecule type" value="Genomic_DNA"/>
</dbReference>
<dbReference type="SUPFAM" id="SSF82771">
    <property type="entry name" value="GIY-YIG endonuclease"/>
    <property type="match status" value="1"/>
</dbReference>
<reference evidence="2" key="1">
    <citation type="submission" date="2021-05" db="EMBL/GenBank/DDBJ databases">
        <authorList>
            <person name="Pietrasiak N."/>
            <person name="Ward R."/>
            <person name="Stajich J.E."/>
            <person name="Kurbessoian T."/>
        </authorList>
    </citation>
    <scope>NUCLEOTIDE SEQUENCE</scope>
    <source>
        <strain evidence="2">CPER-KK1</strain>
    </source>
</reference>
<gene>
    <name evidence="2" type="ORF">KME25_10315</name>
</gene>
<comment type="caution">
    <text evidence="2">The sequence shown here is derived from an EMBL/GenBank/DDBJ whole genome shotgun (WGS) entry which is preliminary data.</text>
</comment>
<dbReference type="Pfam" id="PF01541">
    <property type="entry name" value="GIY-YIG"/>
    <property type="match status" value="1"/>
</dbReference>
<dbReference type="InterPro" id="IPR000305">
    <property type="entry name" value="GIY-YIG_endonuc"/>
</dbReference>